<feature type="domain" description="Thioredoxin" evidence="2">
    <location>
        <begin position="55"/>
        <end position="195"/>
    </location>
</feature>
<sequence>MIQRKKISVSNIFSMLIMALALLVIFNPNAKGYLIRGLMSLGFFQPDTEGYTDHHENLTNIPDIQFKDASGNTTSLSLLKSKVVFINYWATWCPPCIAEMPKVNELYKKFRNDPKVAFLLVDVDNNQPKAKAFMLKNGYDLPLYTQISNVPETLLDGTIPTTLVFGKDGKLIYKHSGAADYSSEKFEAFIKKNLD</sequence>
<dbReference type="InterPro" id="IPR013766">
    <property type="entry name" value="Thioredoxin_domain"/>
</dbReference>
<evidence type="ECO:0000256" key="1">
    <source>
        <dbReference type="SAM" id="Phobius"/>
    </source>
</evidence>
<dbReference type="Pfam" id="PF08534">
    <property type="entry name" value="Redoxin"/>
    <property type="match status" value="1"/>
</dbReference>
<keyword evidence="4" id="KW-1185">Reference proteome</keyword>
<dbReference type="EMBL" id="JBHLTS010000020">
    <property type="protein sequence ID" value="MFC0514375.1"/>
    <property type="molecule type" value="Genomic_DNA"/>
</dbReference>
<reference evidence="3 4" key="1">
    <citation type="submission" date="2024-09" db="EMBL/GenBank/DDBJ databases">
        <authorList>
            <person name="Sun Q."/>
            <person name="Mori K."/>
        </authorList>
    </citation>
    <scope>NUCLEOTIDE SEQUENCE [LARGE SCALE GENOMIC DNA]</scope>
    <source>
        <strain evidence="3 4">NCAIM B.02415</strain>
    </source>
</reference>
<dbReference type="InterPro" id="IPR036249">
    <property type="entry name" value="Thioredoxin-like_sf"/>
</dbReference>
<evidence type="ECO:0000259" key="2">
    <source>
        <dbReference type="PROSITE" id="PS51352"/>
    </source>
</evidence>
<proteinExistence type="predicted"/>
<dbReference type="Proteomes" id="UP001589828">
    <property type="component" value="Unassembled WGS sequence"/>
</dbReference>
<dbReference type="CDD" id="cd02966">
    <property type="entry name" value="TlpA_like_family"/>
    <property type="match status" value="1"/>
</dbReference>
<dbReference type="RefSeq" id="WP_377022225.1">
    <property type="nucleotide sequence ID" value="NZ_JBHLTS010000020.1"/>
</dbReference>
<keyword evidence="1" id="KW-0812">Transmembrane</keyword>
<dbReference type="Gene3D" id="3.40.30.10">
    <property type="entry name" value="Glutaredoxin"/>
    <property type="match status" value="1"/>
</dbReference>
<dbReference type="InterPro" id="IPR050553">
    <property type="entry name" value="Thioredoxin_ResA/DsbE_sf"/>
</dbReference>
<dbReference type="PROSITE" id="PS51352">
    <property type="entry name" value="THIOREDOXIN_2"/>
    <property type="match status" value="1"/>
</dbReference>
<feature type="transmembrane region" description="Helical" evidence="1">
    <location>
        <begin position="7"/>
        <end position="26"/>
    </location>
</feature>
<keyword evidence="1" id="KW-1133">Transmembrane helix</keyword>
<keyword evidence="1" id="KW-0472">Membrane</keyword>
<organism evidence="3 4">
    <name type="scientific">Mucilaginibacter angelicae</name>
    <dbReference type="NCBI Taxonomy" id="869718"/>
    <lineage>
        <taxon>Bacteria</taxon>
        <taxon>Pseudomonadati</taxon>
        <taxon>Bacteroidota</taxon>
        <taxon>Sphingobacteriia</taxon>
        <taxon>Sphingobacteriales</taxon>
        <taxon>Sphingobacteriaceae</taxon>
        <taxon>Mucilaginibacter</taxon>
    </lineage>
</organism>
<dbReference type="PANTHER" id="PTHR42852">
    <property type="entry name" value="THIOL:DISULFIDE INTERCHANGE PROTEIN DSBE"/>
    <property type="match status" value="1"/>
</dbReference>
<evidence type="ECO:0000313" key="4">
    <source>
        <dbReference type="Proteomes" id="UP001589828"/>
    </source>
</evidence>
<accession>A0ABV6L4H0</accession>
<evidence type="ECO:0000313" key="3">
    <source>
        <dbReference type="EMBL" id="MFC0514375.1"/>
    </source>
</evidence>
<dbReference type="SUPFAM" id="SSF52833">
    <property type="entry name" value="Thioredoxin-like"/>
    <property type="match status" value="1"/>
</dbReference>
<comment type="caution">
    <text evidence="3">The sequence shown here is derived from an EMBL/GenBank/DDBJ whole genome shotgun (WGS) entry which is preliminary data.</text>
</comment>
<dbReference type="InterPro" id="IPR013740">
    <property type="entry name" value="Redoxin"/>
</dbReference>
<protein>
    <submittedName>
        <fullName evidence="3">TlpA family protein disulfide reductase</fullName>
    </submittedName>
</protein>
<name>A0ABV6L4H0_9SPHI</name>
<gene>
    <name evidence="3" type="ORF">ACFFGT_09195</name>
</gene>
<dbReference type="PANTHER" id="PTHR42852:SF13">
    <property type="entry name" value="PROTEIN DIPZ"/>
    <property type="match status" value="1"/>
</dbReference>